<keyword evidence="2" id="KW-1133">Transmembrane helix</keyword>
<name>A0A7S1I689_9EUGL</name>
<organism evidence="3">
    <name type="scientific">Eutreptiella gymnastica</name>
    <dbReference type="NCBI Taxonomy" id="73025"/>
    <lineage>
        <taxon>Eukaryota</taxon>
        <taxon>Discoba</taxon>
        <taxon>Euglenozoa</taxon>
        <taxon>Euglenida</taxon>
        <taxon>Spirocuta</taxon>
        <taxon>Euglenophyceae</taxon>
        <taxon>Eutreptiales</taxon>
        <taxon>Eutreptiaceae</taxon>
        <taxon>Eutreptiella</taxon>
    </lineage>
</organism>
<accession>A0A7S1I689</accession>
<proteinExistence type="predicted"/>
<dbReference type="AlphaFoldDB" id="A0A7S1I689"/>
<keyword evidence="2" id="KW-0472">Membrane</keyword>
<evidence type="ECO:0000256" key="2">
    <source>
        <dbReference type="SAM" id="Phobius"/>
    </source>
</evidence>
<reference evidence="3" key="1">
    <citation type="submission" date="2021-01" db="EMBL/GenBank/DDBJ databases">
        <authorList>
            <person name="Corre E."/>
            <person name="Pelletier E."/>
            <person name="Niang G."/>
            <person name="Scheremetjew M."/>
            <person name="Finn R."/>
            <person name="Kale V."/>
            <person name="Holt S."/>
            <person name="Cochrane G."/>
            <person name="Meng A."/>
            <person name="Brown T."/>
            <person name="Cohen L."/>
        </authorList>
    </citation>
    <scope>NUCLEOTIDE SEQUENCE</scope>
    <source>
        <strain evidence="3">NIES-381</strain>
    </source>
</reference>
<feature type="region of interest" description="Disordered" evidence="1">
    <location>
        <begin position="138"/>
        <end position="188"/>
    </location>
</feature>
<feature type="compositionally biased region" description="Basic and acidic residues" evidence="1">
    <location>
        <begin position="169"/>
        <end position="186"/>
    </location>
</feature>
<sequence>MACMEATSLRYGIEKVQGPSVRTLRRPLKVAVGVLAIGALIFFISVTVQGFGTNGEMPWALDGSLVGQRGDTTKGVRSMQTVSPVDMQPQEQPQEQPKQQQTQQTPQEKPGHQSEFLKANVSIHDSASLDPIQLDMTKRYTNNPTPMGSNPSPQGPIPLAPPSRSSKRRTVEGKHGKGSKDPKDGGYRGIVGTDSNAMMELDLGPSRHTCVLTDSCPEPFISNQEVLIPAIPHPSSCTSYVSIQPDVQGLGHAHANRDTALQVALALANESVCYAHPAIHARHVHNPKKWEHFLGFEKGWRFQGDILHNASITQVQLTEVSSLEHLVADIRGRLHPNMVFLLPFHQDTASHCKTAGIWRRLYYLKRAKDPADLLINPEHYNVVLHVRRGDLQNNVGENRRIKPVAYFQYILKRILTLIGNTTRQIDVHVFSLGLKNLGNALQRDLPGSEVHINSPHGTTFHTFLSADVLVTSESKFSHLGALLSQNIKFAFQPFQYAVNCDDLWIRTNSKGMFDELHFQRLWKWKEQTWRPPDGHYSPSPHP</sequence>
<gene>
    <name evidence="3" type="ORF">EGYM00392_LOCUS13512</name>
</gene>
<protein>
    <submittedName>
        <fullName evidence="3">Uncharacterized protein</fullName>
    </submittedName>
</protein>
<evidence type="ECO:0000256" key="1">
    <source>
        <dbReference type="SAM" id="MobiDB-lite"/>
    </source>
</evidence>
<feature type="compositionally biased region" description="Polar residues" evidence="1">
    <location>
        <begin position="139"/>
        <end position="152"/>
    </location>
</feature>
<dbReference type="EMBL" id="HBGA01037012">
    <property type="protein sequence ID" value="CAD9002428.1"/>
    <property type="molecule type" value="Transcribed_RNA"/>
</dbReference>
<keyword evidence="2" id="KW-0812">Transmembrane</keyword>
<evidence type="ECO:0000313" key="3">
    <source>
        <dbReference type="EMBL" id="CAD9002428.1"/>
    </source>
</evidence>
<feature type="compositionally biased region" description="Low complexity" evidence="1">
    <location>
        <begin position="88"/>
        <end position="108"/>
    </location>
</feature>
<feature type="transmembrane region" description="Helical" evidence="2">
    <location>
        <begin position="30"/>
        <end position="51"/>
    </location>
</feature>
<feature type="region of interest" description="Disordered" evidence="1">
    <location>
        <begin position="70"/>
        <end position="112"/>
    </location>
</feature>